<dbReference type="HOGENOM" id="CLU_027634_5_2_11"/>
<dbReference type="Gene3D" id="3.40.1190.20">
    <property type="match status" value="1"/>
</dbReference>
<keyword evidence="3 5" id="KW-0418">Kinase</keyword>
<dbReference type="PATRIC" id="fig|512565.3.peg.1418"/>
<reference evidence="5 6" key="1">
    <citation type="submission" date="2012-02" db="EMBL/GenBank/DDBJ databases">
        <title>Complete genome sequence of Actinoplanes missouriensis 431 (= NBRC 102363).</title>
        <authorList>
            <person name="Ohnishi Y."/>
            <person name="Ishikawa J."/>
            <person name="Sekine M."/>
            <person name="Hosoyama A."/>
            <person name="Harada T."/>
            <person name="Narita H."/>
            <person name="Hata T."/>
            <person name="Konno Y."/>
            <person name="Tutikane K."/>
            <person name="Fujita N."/>
            <person name="Horinouchi S."/>
            <person name="Hayakawa M."/>
        </authorList>
    </citation>
    <scope>NUCLEOTIDE SEQUENCE [LARGE SCALE GENOMIC DNA]</scope>
    <source>
        <strain evidence="6">ATCC 14538 / DSM 43046 / CBS 188.64 / JCM 3121 / NBRC 102363 / NCIMB 12654 / NRRL B-3342 / UNCC 431</strain>
    </source>
</reference>
<evidence type="ECO:0000313" key="5">
    <source>
        <dbReference type="EMBL" id="BAL86631.1"/>
    </source>
</evidence>
<evidence type="ECO:0000313" key="6">
    <source>
        <dbReference type="Proteomes" id="UP000007882"/>
    </source>
</evidence>
<evidence type="ECO:0000259" key="4">
    <source>
        <dbReference type="Pfam" id="PF00294"/>
    </source>
</evidence>
<dbReference type="PROSITE" id="PS00583">
    <property type="entry name" value="PFKB_KINASES_1"/>
    <property type="match status" value="1"/>
</dbReference>
<dbReference type="InterPro" id="IPR050306">
    <property type="entry name" value="PfkB_Carbo_kinase"/>
</dbReference>
<dbReference type="eggNOG" id="COG0524">
    <property type="taxonomic scope" value="Bacteria"/>
</dbReference>
<dbReference type="EMBL" id="AP012319">
    <property type="protein sequence ID" value="BAL86631.1"/>
    <property type="molecule type" value="Genomic_DNA"/>
</dbReference>
<keyword evidence="2" id="KW-0808">Transferase</keyword>
<comment type="similarity">
    <text evidence="1">Belongs to the carbohydrate kinase PfkB family.</text>
</comment>
<dbReference type="Pfam" id="PF00294">
    <property type="entry name" value="PfkB"/>
    <property type="match status" value="1"/>
</dbReference>
<dbReference type="SUPFAM" id="SSF53613">
    <property type="entry name" value="Ribokinase-like"/>
    <property type="match status" value="1"/>
</dbReference>
<dbReference type="InterPro" id="IPR029056">
    <property type="entry name" value="Ribokinase-like"/>
</dbReference>
<dbReference type="OrthoDB" id="9779730at2"/>
<dbReference type="RefSeq" id="WP_014441528.1">
    <property type="nucleotide sequence ID" value="NC_017093.1"/>
</dbReference>
<dbReference type="STRING" id="512565.AMIS_14110"/>
<evidence type="ECO:0000256" key="2">
    <source>
        <dbReference type="ARBA" id="ARBA00022679"/>
    </source>
</evidence>
<dbReference type="InterPro" id="IPR011611">
    <property type="entry name" value="PfkB_dom"/>
</dbReference>
<sequence>MKIAVTGSIATDHLMHFPGKFADQLIADQLHKVSLSFLVDDLVVRRGGVAPNIAFGMGKLGLRPILVGAVGADFADYRSWLERHGVDCDSVHVSDVAHTARFVCTTDDDLNQIASFYAGAMAEARNIELAPVNERAGGLDLVLVGANDPAAMIRHSQECRARGYAFVADPSQQLARMDGSDVLSLIRGAEYLMTNEYERSLLETKAGLTSEQVLDEVKIRVTTLGKDGVEITGRGIERIHVPVVPDVIGEDPTGVGDGFRAGFFAGVSWGLGLERSAQVGSLVAALVLETVGTQEYDIRAADFSKRFAAAYGDEAAAEIAAHLPK</sequence>
<dbReference type="GO" id="GO:0016301">
    <property type="term" value="F:kinase activity"/>
    <property type="evidence" value="ECO:0007669"/>
    <property type="project" value="UniProtKB-KW"/>
</dbReference>
<dbReference type="InterPro" id="IPR002173">
    <property type="entry name" value="Carboh/pur_kinase_PfkB_CS"/>
</dbReference>
<feature type="domain" description="Carbohydrate kinase PfkB" evidence="4">
    <location>
        <begin position="25"/>
        <end position="295"/>
    </location>
</feature>
<dbReference type="KEGG" id="ams:AMIS_14110"/>
<gene>
    <name evidence="5" type="ordered locus">AMIS_14110</name>
</gene>
<evidence type="ECO:0000256" key="1">
    <source>
        <dbReference type="ARBA" id="ARBA00010688"/>
    </source>
</evidence>
<organism evidence="5 6">
    <name type="scientific">Actinoplanes missouriensis (strain ATCC 14538 / DSM 43046 / CBS 188.64 / JCM 3121 / NBRC 102363 / NCIMB 12654 / NRRL B-3342 / UNCC 431)</name>
    <dbReference type="NCBI Taxonomy" id="512565"/>
    <lineage>
        <taxon>Bacteria</taxon>
        <taxon>Bacillati</taxon>
        <taxon>Actinomycetota</taxon>
        <taxon>Actinomycetes</taxon>
        <taxon>Micromonosporales</taxon>
        <taxon>Micromonosporaceae</taxon>
        <taxon>Actinoplanes</taxon>
    </lineage>
</organism>
<dbReference type="AlphaFoldDB" id="I0H0U4"/>
<evidence type="ECO:0000256" key="3">
    <source>
        <dbReference type="ARBA" id="ARBA00022777"/>
    </source>
</evidence>
<keyword evidence="6" id="KW-1185">Reference proteome</keyword>
<dbReference type="Proteomes" id="UP000007882">
    <property type="component" value="Chromosome"/>
</dbReference>
<protein>
    <submittedName>
        <fullName evidence="5">Putative PfkB-family carbohydrate kinase</fullName>
    </submittedName>
</protein>
<proteinExistence type="inferred from homology"/>
<dbReference type="PANTHER" id="PTHR43085">
    <property type="entry name" value="HEXOKINASE FAMILY MEMBER"/>
    <property type="match status" value="1"/>
</dbReference>
<accession>I0H0U4</accession>
<dbReference type="CDD" id="cd01942">
    <property type="entry name" value="ribokinase_group_A"/>
    <property type="match status" value="1"/>
</dbReference>
<dbReference type="PANTHER" id="PTHR43085:SF46">
    <property type="entry name" value="ADENOSINE KINASE"/>
    <property type="match status" value="1"/>
</dbReference>
<name>I0H0U4_ACTM4</name>